<protein>
    <submittedName>
        <fullName evidence="1">Uncharacterized protein</fullName>
    </submittedName>
</protein>
<dbReference type="Proteomes" id="UP000269801">
    <property type="component" value="Unassembled WGS sequence"/>
</dbReference>
<name>A0A3M5BCM1_PSESS</name>
<reference evidence="1 2" key="1">
    <citation type="submission" date="2018-08" db="EMBL/GenBank/DDBJ databases">
        <title>Recombination of ecologically and evolutionarily significant loci maintains genetic cohesion in the Pseudomonas syringae species complex.</title>
        <authorList>
            <person name="Dillon M."/>
            <person name="Thakur S."/>
            <person name="Almeida R.N.D."/>
            <person name="Weir B.S."/>
            <person name="Guttman D.S."/>
        </authorList>
    </citation>
    <scope>NUCLEOTIDE SEQUENCE [LARGE SCALE GENOMIC DNA]</scope>
    <source>
        <strain evidence="1 2">ICMP 13685</strain>
    </source>
</reference>
<dbReference type="AlphaFoldDB" id="A0A3M5BCM1"/>
<proteinExistence type="predicted"/>
<evidence type="ECO:0000313" key="1">
    <source>
        <dbReference type="EMBL" id="RMS23074.1"/>
    </source>
</evidence>
<dbReference type="EMBL" id="RBSL01000346">
    <property type="protein sequence ID" value="RMS23074.1"/>
    <property type="molecule type" value="Genomic_DNA"/>
</dbReference>
<gene>
    <name evidence="1" type="ORF">ALP70_200232</name>
</gene>
<organism evidence="1 2">
    <name type="scientific">Pseudomonas savastanoi</name>
    <name type="common">Pseudomonas syringae pv. savastanoi</name>
    <dbReference type="NCBI Taxonomy" id="29438"/>
    <lineage>
        <taxon>Bacteria</taxon>
        <taxon>Pseudomonadati</taxon>
        <taxon>Pseudomonadota</taxon>
        <taxon>Gammaproteobacteria</taxon>
        <taxon>Pseudomonadales</taxon>
        <taxon>Pseudomonadaceae</taxon>
        <taxon>Pseudomonas</taxon>
    </lineage>
</organism>
<evidence type="ECO:0000313" key="2">
    <source>
        <dbReference type="Proteomes" id="UP000269801"/>
    </source>
</evidence>
<accession>A0A3M5BCM1</accession>
<sequence>MIRWMMLRMMVTSLQDHLAVETRVSLAQVIIAQRFSSDKRSAATGCRCNKRILLPLPWTRKCLMPRRSCRPWRSSTTRIIRSRSPFTVSVFGASSSCLAPGPGSCLRCFISGPFDAVHRNRPDCFPTGDRSGRPALLAALVRRRYQPPAGG</sequence>
<comment type="caution">
    <text evidence="1">The sequence shown here is derived from an EMBL/GenBank/DDBJ whole genome shotgun (WGS) entry which is preliminary data.</text>
</comment>